<dbReference type="AlphaFoldDB" id="A0A9P4NNF9"/>
<dbReference type="Proteomes" id="UP000800235">
    <property type="component" value="Unassembled WGS sequence"/>
</dbReference>
<name>A0A9P4NNF9_9PEZI</name>
<proteinExistence type="predicted"/>
<sequence>MLVGPLPASDDEPNNSVQYQCDNTPLTPDNFASTATCPIQKSQLVTGDWSLVILSNNGNGDSIAYQRDFSLIVGPQITTTDTIVAMVSEVSTPLTTVTVTATSTDLVTLPAVTTTVASVTRNPTRTITPQSTIITTTKVHTINNGRPIFTLIKTTHTVDATCTVSLPRKDRKATISPTIPGFTVKWPHKRGLPTPVARRMPTPDAPVDSYLVFKGRSIPYNKAEFNSKRRANLAKRAPDSPIVTVTDPIVSTATTTIVAGISTITTAASNTVQITSTITPAVVTIASGKTVVFTTVTAVAKTKTVTKYSVVENNTGKTFAKTVTFTKTVIPEASVSACKRRHGFLH</sequence>
<dbReference type="OrthoDB" id="3937708at2759"/>
<gene>
    <name evidence="1" type="ORF">EJ08DRAFT_698635</name>
</gene>
<dbReference type="EMBL" id="MU007050">
    <property type="protein sequence ID" value="KAF2429054.1"/>
    <property type="molecule type" value="Genomic_DNA"/>
</dbReference>
<keyword evidence="2" id="KW-1185">Reference proteome</keyword>
<organism evidence="1 2">
    <name type="scientific">Tothia fuscella</name>
    <dbReference type="NCBI Taxonomy" id="1048955"/>
    <lineage>
        <taxon>Eukaryota</taxon>
        <taxon>Fungi</taxon>
        <taxon>Dikarya</taxon>
        <taxon>Ascomycota</taxon>
        <taxon>Pezizomycotina</taxon>
        <taxon>Dothideomycetes</taxon>
        <taxon>Pleosporomycetidae</taxon>
        <taxon>Venturiales</taxon>
        <taxon>Cylindrosympodiaceae</taxon>
        <taxon>Tothia</taxon>
    </lineage>
</organism>
<evidence type="ECO:0000313" key="1">
    <source>
        <dbReference type="EMBL" id="KAF2429054.1"/>
    </source>
</evidence>
<comment type="caution">
    <text evidence="1">The sequence shown here is derived from an EMBL/GenBank/DDBJ whole genome shotgun (WGS) entry which is preliminary data.</text>
</comment>
<reference evidence="1" key="1">
    <citation type="journal article" date="2020" name="Stud. Mycol.">
        <title>101 Dothideomycetes genomes: a test case for predicting lifestyles and emergence of pathogens.</title>
        <authorList>
            <person name="Haridas S."/>
            <person name="Albert R."/>
            <person name="Binder M."/>
            <person name="Bloem J."/>
            <person name="Labutti K."/>
            <person name="Salamov A."/>
            <person name="Andreopoulos B."/>
            <person name="Baker S."/>
            <person name="Barry K."/>
            <person name="Bills G."/>
            <person name="Bluhm B."/>
            <person name="Cannon C."/>
            <person name="Castanera R."/>
            <person name="Culley D."/>
            <person name="Daum C."/>
            <person name="Ezra D."/>
            <person name="Gonzalez J."/>
            <person name="Henrissat B."/>
            <person name="Kuo A."/>
            <person name="Liang C."/>
            <person name="Lipzen A."/>
            <person name="Lutzoni F."/>
            <person name="Magnuson J."/>
            <person name="Mondo S."/>
            <person name="Nolan M."/>
            <person name="Ohm R."/>
            <person name="Pangilinan J."/>
            <person name="Park H.-J."/>
            <person name="Ramirez L."/>
            <person name="Alfaro M."/>
            <person name="Sun H."/>
            <person name="Tritt A."/>
            <person name="Yoshinaga Y."/>
            <person name="Zwiers L.-H."/>
            <person name="Turgeon B."/>
            <person name="Goodwin S."/>
            <person name="Spatafora J."/>
            <person name="Crous P."/>
            <person name="Grigoriev I."/>
        </authorList>
    </citation>
    <scope>NUCLEOTIDE SEQUENCE</scope>
    <source>
        <strain evidence="1">CBS 130266</strain>
    </source>
</reference>
<accession>A0A9P4NNF9</accession>
<protein>
    <submittedName>
        <fullName evidence="1">Uncharacterized protein</fullName>
    </submittedName>
</protein>
<evidence type="ECO:0000313" key="2">
    <source>
        <dbReference type="Proteomes" id="UP000800235"/>
    </source>
</evidence>